<evidence type="ECO:0000256" key="6">
    <source>
        <dbReference type="ARBA" id="ARBA00023136"/>
    </source>
</evidence>
<dbReference type="InterPro" id="IPR000601">
    <property type="entry name" value="PKD_dom"/>
</dbReference>
<gene>
    <name evidence="8" type="ORF">CF651_11855</name>
</gene>
<protein>
    <recommendedName>
        <fullName evidence="7">PKD domain-containing protein</fullName>
    </recommendedName>
</protein>
<dbReference type="Gene3D" id="1.50.10.100">
    <property type="entry name" value="Chondroitin AC/alginate lyase"/>
    <property type="match status" value="1"/>
</dbReference>
<accession>A0A229URP8</accession>
<dbReference type="GO" id="GO:0016829">
    <property type="term" value="F:lyase activity"/>
    <property type="evidence" value="ECO:0007669"/>
    <property type="project" value="InterPro"/>
</dbReference>
<feature type="domain" description="PKD" evidence="7">
    <location>
        <begin position="1033"/>
        <end position="1120"/>
    </location>
</feature>
<dbReference type="SMART" id="SM00089">
    <property type="entry name" value="PKD"/>
    <property type="match status" value="2"/>
</dbReference>
<dbReference type="InterPro" id="IPR013783">
    <property type="entry name" value="Ig-like_fold"/>
</dbReference>
<dbReference type="GO" id="GO:0005886">
    <property type="term" value="C:plasma membrane"/>
    <property type="evidence" value="ECO:0007669"/>
    <property type="project" value="TreeGrafter"/>
</dbReference>
<reference evidence="8 9" key="1">
    <citation type="submission" date="2017-07" db="EMBL/GenBank/DDBJ databases">
        <title>Genome sequencing and assembly of Paenibacillus rigui.</title>
        <authorList>
            <person name="Mayilraj S."/>
        </authorList>
    </citation>
    <scope>NUCLEOTIDE SEQUENCE [LARGE SCALE GENOMIC DNA]</scope>
    <source>
        <strain evidence="8 9">JCM 16352</strain>
    </source>
</reference>
<dbReference type="InterPro" id="IPR035986">
    <property type="entry name" value="PKD_dom_sf"/>
</dbReference>
<dbReference type="GO" id="GO:0006816">
    <property type="term" value="P:calcium ion transport"/>
    <property type="evidence" value="ECO:0007669"/>
    <property type="project" value="TreeGrafter"/>
</dbReference>
<dbReference type="CDD" id="cd00146">
    <property type="entry name" value="PKD"/>
    <property type="match status" value="2"/>
</dbReference>
<keyword evidence="9" id="KW-1185">Reference proteome</keyword>
<dbReference type="SUPFAM" id="SSF48230">
    <property type="entry name" value="Chondroitin AC/alginate lyase"/>
    <property type="match status" value="1"/>
</dbReference>
<organism evidence="8 9">
    <name type="scientific">Paenibacillus rigui</name>
    <dbReference type="NCBI Taxonomy" id="554312"/>
    <lineage>
        <taxon>Bacteria</taxon>
        <taxon>Bacillati</taxon>
        <taxon>Bacillota</taxon>
        <taxon>Bacilli</taxon>
        <taxon>Bacillales</taxon>
        <taxon>Paenibacillaceae</taxon>
        <taxon>Paenibacillus</taxon>
    </lineage>
</organism>
<dbReference type="OrthoDB" id="9798386at2"/>
<dbReference type="GO" id="GO:0030313">
    <property type="term" value="C:cell envelope"/>
    <property type="evidence" value="ECO:0007669"/>
    <property type="project" value="UniProtKB-SubCell"/>
</dbReference>
<dbReference type="Gene3D" id="2.60.40.10">
    <property type="entry name" value="Immunoglobulins"/>
    <property type="match status" value="2"/>
</dbReference>
<dbReference type="Pfam" id="PF07940">
    <property type="entry name" value="Hepar_II_III_C"/>
    <property type="match status" value="1"/>
</dbReference>
<dbReference type="PANTHER" id="PTHR46730">
    <property type="entry name" value="POLYCYSTIN-1"/>
    <property type="match status" value="1"/>
</dbReference>
<dbReference type="Proteomes" id="UP000215509">
    <property type="component" value="Unassembled WGS sequence"/>
</dbReference>
<comment type="subcellular location">
    <subcellularLocation>
        <location evidence="2">Cell envelope</location>
    </subcellularLocation>
    <subcellularLocation>
        <location evidence="1">Membrane</location>
        <topology evidence="1">Multi-pass membrane protein</topology>
    </subcellularLocation>
</comment>
<evidence type="ECO:0000313" key="9">
    <source>
        <dbReference type="Proteomes" id="UP000215509"/>
    </source>
</evidence>
<dbReference type="EMBL" id="NMQW01000017">
    <property type="protein sequence ID" value="OXM85921.1"/>
    <property type="molecule type" value="Genomic_DNA"/>
</dbReference>
<feature type="domain" description="PKD" evidence="7">
    <location>
        <begin position="948"/>
        <end position="1024"/>
    </location>
</feature>
<dbReference type="InterPro" id="IPR012480">
    <property type="entry name" value="Hepar_II_III_C"/>
</dbReference>
<proteinExistence type="predicted"/>
<dbReference type="GO" id="GO:0005261">
    <property type="term" value="F:monoatomic cation channel activity"/>
    <property type="evidence" value="ECO:0007669"/>
    <property type="project" value="TreeGrafter"/>
</dbReference>
<name>A0A229URP8_9BACL</name>
<keyword evidence="6" id="KW-0472">Membrane</keyword>
<dbReference type="InterPro" id="IPR022409">
    <property type="entry name" value="PKD/Chitinase_dom"/>
</dbReference>
<dbReference type="InterPro" id="IPR008929">
    <property type="entry name" value="Chondroitin_lyas"/>
</dbReference>
<sequence length="1323" mass="146457">MNRNMCPFSWMTKAMACIYILPITVSRKKSRFRSYSDQRGRFSPHSLLALLTRQGLGLNGPNLIGMRDDVSMNRNRKRKASGFKNKAWIIAALSLLILPQTSYAFDYSSYKGLQLVNPSMIPPESKTSDQDKKIDGLQSKLSDPAVLLGALPKMEAHPSLWFTADKLPEYQARRLVKGSYYEQLWMQLNTTIDSTYGQLDYADPKLHENDRSRGAKLLAFAYMMVKDDPQTSDERKHRLLRQAIAAITHMYTGTVAERTKDDGDIYWATYLQNYAEAYDWLYSELSAGEEQEARGRLKKEAQFIADWLITPQPPRPHNHRSKPALGLGTVALTLSQEPEAQYWLNLAIERTYNTFDFQFSADGISREGAHYGQFTLVNLIPFLWHYKNTVGFDAPDELSPQHLINQVQPLFEWAVKTRMGNGWLPNTEDSYVKPYATHMAAGLYKSTPAPQYGKELKLSEVLQWSYKNTHIYLPDYTGATSQYQIGIDEYLTYDAAIEAKRPTVSRTMFMNGGMNPDTGKPYGGNAILGNQWNGKEEEGGQNTLWLMLNGTPESDNHQHQDQLQFDIYGQNALFATDTGYGQYSAFNSYLKTPAAHNLITMNGRSTRNETDPYQPLRSAYEIDTAHFDFAQKEGDFVADDKSVIGTHRRAVAFPGQQYFVVADQVSSRAGSASFDMYLHSLGALRLNGNHAEWSITKAMNPELTEKPPGDKEASVPNYGLQEAKLDTFIFPSNVPVQPKDGVISLFKEDIRDTYIRVPAQTDHAQYLTVLVPQQLDQPAPSVQDLSTDSYTAARIRIGPSEDTYLLHDQKETKSVAAGHLRSDAGFAWLRETNGQVTDLMLREGQMASVQGKALVQSSVPVTLTQQITASEIHGTVSDLQDSAELSIGIPSGRQVVSVSSQEGNAIPFTVVSGQVQFKQSVSGAYRIALAESGVSALPTADHPAAAFTADALSGYGARGTAERKVQFDAAASSGQQLTYSWSFGDGTSAEGLHPEKTYRTFGTFLVNLTITDEKGRTDSKTMLVDNKDPNQAPVAAFTTDVSVGRPPLTVHLNAADSYDPDSSLGDRVRTYSWNFGDGSPVLAGEDKLQAEHTYEKAGSYTITLTVTDELGKESQTTTSIEAGSAYGYFVADLKQPEDENVYVLLEAEQITYNSSTGDDQISIVPDPKASGGAYVKVGSQVPDATSSKILDSAYKDTLPANKIPEGTPYVEYEFKVKHAGAYQVHLFSQGASTTTAGSLFIQFDGSDLKRVTLKDNDWKRAFDNTQFNLDEGTHVLRVYSRKGGADWDRVLLTTDGITHTKVQSTLIPVLEPSHPVPPPEVQS</sequence>
<dbReference type="PROSITE" id="PS50093">
    <property type="entry name" value="PKD"/>
    <property type="match status" value="2"/>
</dbReference>
<evidence type="ECO:0000256" key="5">
    <source>
        <dbReference type="ARBA" id="ARBA00022989"/>
    </source>
</evidence>
<dbReference type="Gene3D" id="2.70.98.70">
    <property type="match status" value="1"/>
</dbReference>
<evidence type="ECO:0000256" key="3">
    <source>
        <dbReference type="ARBA" id="ARBA00022692"/>
    </source>
</evidence>
<evidence type="ECO:0000256" key="1">
    <source>
        <dbReference type="ARBA" id="ARBA00004141"/>
    </source>
</evidence>
<evidence type="ECO:0000313" key="8">
    <source>
        <dbReference type="EMBL" id="OXM85921.1"/>
    </source>
</evidence>
<dbReference type="SUPFAM" id="SSF49299">
    <property type="entry name" value="PKD domain"/>
    <property type="match status" value="2"/>
</dbReference>
<keyword evidence="4" id="KW-0677">Repeat</keyword>
<dbReference type="PANTHER" id="PTHR46730:SF4">
    <property type="entry name" value="POLYCYSTIC KIDNEY DISEASE PROTEIN 1-LIKE 1"/>
    <property type="match status" value="1"/>
</dbReference>
<keyword evidence="3" id="KW-0812">Transmembrane</keyword>
<evidence type="ECO:0000256" key="4">
    <source>
        <dbReference type="ARBA" id="ARBA00022737"/>
    </source>
</evidence>
<comment type="caution">
    <text evidence="8">The sequence shown here is derived from an EMBL/GenBank/DDBJ whole genome shotgun (WGS) entry which is preliminary data.</text>
</comment>
<keyword evidence="5" id="KW-1133">Transmembrane helix</keyword>
<evidence type="ECO:0000256" key="2">
    <source>
        <dbReference type="ARBA" id="ARBA00004196"/>
    </source>
</evidence>
<dbReference type="Gene3D" id="2.60.120.260">
    <property type="entry name" value="Galactose-binding domain-like"/>
    <property type="match status" value="1"/>
</dbReference>
<dbReference type="Pfam" id="PF18911">
    <property type="entry name" value="PKD_4"/>
    <property type="match status" value="2"/>
</dbReference>
<evidence type="ECO:0000259" key="7">
    <source>
        <dbReference type="PROSITE" id="PS50093"/>
    </source>
</evidence>